<dbReference type="EMBL" id="ATMH01001521">
    <property type="protein sequence ID" value="EPY34567.1"/>
    <property type="molecule type" value="Genomic_DNA"/>
</dbReference>
<evidence type="ECO:0000313" key="10">
    <source>
        <dbReference type="EMBL" id="EPY26265.1"/>
    </source>
</evidence>
<dbReference type="Pfam" id="PF00069">
    <property type="entry name" value="Pkinase"/>
    <property type="match status" value="1"/>
</dbReference>
<evidence type="ECO:0000256" key="1">
    <source>
        <dbReference type="ARBA" id="ARBA00012513"/>
    </source>
</evidence>
<evidence type="ECO:0000256" key="7">
    <source>
        <dbReference type="ARBA" id="ARBA00047899"/>
    </source>
</evidence>
<dbReference type="PANTHER" id="PTHR43895:SF32">
    <property type="entry name" value="SERINE_THREONINE-PROTEIN KINASE CHK1"/>
    <property type="match status" value="1"/>
</dbReference>
<dbReference type="GO" id="GO:0005524">
    <property type="term" value="F:ATP binding"/>
    <property type="evidence" value="ECO:0007669"/>
    <property type="project" value="UniProtKB-KW"/>
</dbReference>
<dbReference type="AlphaFoldDB" id="S9VST1"/>
<dbReference type="EC" id="2.7.11.1" evidence="1"/>
<keyword evidence="3" id="KW-0808">Transferase</keyword>
<reference evidence="10 12" key="1">
    <citation type="journal article" date="2013" name="PLoS ONE">
        <title>Predicting the Proteins of Angomonas deanei, Strigomonas culicis and Their Respective Endosymbionts Reveals New Aspects of the Trypanosomatidae Family.</title>
        <authorList>
            <person name="Motta M.C."/>
            <person name="Martins A.C."/>
            <person name="de Souza S.S."/>
            <person name="Catta-Preta C.M."/>
            <person name="Silva R."/>
            <person name="Klein C.C."/>
            <person name="de Almeida L.G."/>
            <person name="de Lima Cunha O."/>
            <person name="Ciapina L.P."/>
            <person name="Brocchi M."/>
            <person name="Colabardini A.C."/>
            <person name="de Araujo Lima B."/>
            <person name="Machado C.R."/>
            <person name="de Almeida Soares C.M."/>
            <person name="Probst C.M."/>
            <person name="de Menezes C.B."/>
            <person name="Thompson C.E."/>
            <person name="Bartholomeu D.C."/>
            <person name="Gradia D.F."/>
            <person name="Pavoni D.P."/>
            <person name="Grisard E.C."/>
            <person name="Fantinatti-Garboggini F."/>
            <person name="Marchini F.K."/>
            <person name="Rodrigues-Luiz G.F."/>
            <person name="Wagner G."/>
            <person name="Goldman G.H."/>
            <person name="Fietto J.L."/>
            <person name="Elias M.C."/>
            <person name="Goldman M.H."/>
            <person name="Sagot M.F."/>
            <person name="Pereira M."/>
            <person name="Stoco P.H."/>
            <person name="de Mendonca-Neto R.P."/>
            <person name="Teixeira S.M."/>
            <person name="Maciel T.E."/>
            <person name="de Oliveira Mendes T.A."/>
            <person name="Urmenyi T.P."/>
            <person name="de Souza W."/>
            <person name="Schenkman S."/>
            <person name="de Vasconcelos A.T."/>
        </authorList>
    </citation>
    <scope>NUCLEOTIDE SEQUENCE [LARGE SCALE GENOMIC DNA]</scope>
</reference>
<dbReference type="PANTHER" id="PTHR43895">
    <property type="entry name" value="CALCIUM/CALMODULIN-DEPENDENT PROTEIN KINASE KINASE-RELATED"/>
    <property type="match status" value="1"/>
</dbReference>
<gene>
    <name evidence="11" type="ORF">STCU_01521</name>
    <name evidence="10" type="ORF">STCU_06238</name>
</gene>
<dbReference type="Gene3D" id="1.10.510.10">
    <property type="entry name" value="Transferase(Phosphotransferase) domain 1"/>
    <property type="match status" value="1"/>
</dbReference>
<feature type="domain" description="Protein kinase" evidence="9">
    <location>
        <begin position="1"/>
        <end position="332"/>
    </location>
</feature>
<evidence type="ECO:0000256" key="4">
    <source>
        <dbReference type="ARBA" id="ARBA00022741"/>
    </source>
</evidence>
<comment type="catalytic activity">
    <reaction evidence="8">
        <text>L-seryl-[protein] + ATP = O-phospho-L-seryl-[protein] + ADP + H(+)</text>
        <dbReference type="Rhea" id="RHEA:17989"/>
        <dbReference type="Rhea" id="RHEA-COMP:9863"/>
        <dbReference type="Rhea" id="RHEA-COMP:11604"/>
        <dbReference type="ChEBI" id="CHEBI:15378"/>
        <dbReference type="ChEBI" id="CHEBI:29999"/>
        <dbReference type="ChEBI" id="CHEBI:30616"/>
        <dbReference type="ChEBI" id="CHEBI:83421"/>
        <dbReference type="ChEBI" id="CHEBI:456216"/>
        <dbReference type="EC" id="2.7.11.1"/>
    </reaction>
</comment>
<reference evidence="10" key="2">
    <citation type="submission" date="2013-03" db="EMBL/GenBank/DDBJ databases">
        <authorList>
            <person name="Motta M.C.M."/>
            <person name="Martins A.C.A."/>
            <person name="Preta C.M.C.C."/>
            <person name="Silva R."/>
            <person name="de Souza S.S."/>
            <person name="Klein C.C."/>
            <person name="de Almeida L.G.P."/>
            <person name="Cunha O.L."/>
            <person name="Colabardini A.C."/>
            <person name="Lima B.A."/>
            <person name="Machado C.R."/>
            <person name="Soares C.M.A."/>
            <person name="de Menezes C.B.A."/>
            <person name="Bartolomeu D.C."/>
            <person name="Grisard E.C."/>
            <person name="Fantinatti-Garboggini F."/>
            <person name="Rodrigues-Luiz G.F."/>
            <person name="Wagner G."/>
            <person name="Goldman G.H."/>
            <person name="Fietto J.L.R."/>
            <person name="Ciapina L.P."/>
            <person name="Brocchi M."/>
            <person name="Elias M.C."/>
            <person name="Goldman M.H.S."/>
            <person name="Sagot M.-F."/>
            <person name="Pereira M."/>
            <person name="Stoco P.H."/>
            <person name="Teixeira S.M.R."/>
            <person name="de Mendonca-Neto R.P."/>
            <person name="Maciel T.E.F."/>
            <person name="Mendes T.A.O."/>
            <person name="Urmenyi T.P."/>
            <person name="Teixeira M.M.G."/>
            <person name="de Camargo E.F.P."/>
            <person name="de Sousa W."/>
            <person name="Schenkman S."/>
            <person name="de Vasconcelos A.T.R."/>
        </authorList>
    </citation>
    <scope>NUCLEOTIDE SEQUENCE</scope>
</reference>
<dbReference type="GO" id="GO:0004674">
    <property type="term" value="F:protein serine/threonine kinase activity"/>
    <property type="evidence" value="ECO:0007669"/>
    <property type="project" value="UniProtKB-KW"/>
</dbReference>
<keyword evidence="5 10" id="KW-0418">Kinase</keyword>
<protein>
    <recommendedName>
        <fullName evidence="1">non-specific serine/threonine protein kinase</fullName>
        <ecNumber evidence="1">2.7.11.1</ecNumber>
    </recommendedName>
</protein>
<dbReference type="SUPFAM" id="SSF56112">
    <property type="entry name" value="Protein kinase-like (PK-like)"/>
    <property type="match status" value="1"/>
</dbReference>
<dbReference type="OrthoDB" id="289250at2759"/>
<organism evidence="10 12">
    <name type="scientific">Strigomonas culicis</name>
    <dbReference type="NCBI Taxonomy" id="28005"/>
    <lineage>
        <taxon>Eukaryota</taxon>
        <taxon>Discoba</taxon>
        <taxon>Euglenozoa</taxon>
        <taxon>Kinetoplastea</taxon>
        <taxon>Metakinetoplastina</taxon>
        <taxon>Trypanosomatida</taxon>
        <taxon>Trypanosomatidae</taxon>
        <taxon>Strigomonadinae</taxon>
        <taxon>Strigomonas</taxon>
    </lineage>
</organism>
<evidence type="ECO:0000313" key="12">
    <source>
        <dbReference type="Proteomes" id="UP000015354"/>
    </source>
</evidence>
<evidence type="ECO:0000256" key="8">
    <source>
        <dbReference type="ARBA" id="ARBA00048679"/>
    </source>
</evidence>
<sequence>MERSTSTNTSGTVLKLEKAEAPIPAQHHLPPPLGGHSFVAHLRSALTHDTFSARADDDGELVVIRVYALEYLRQDEDCRRMIEREALIGRIVDHPHIVQSYPPFMTRTDLFLVQKAYGGGELYEALESYSRSAAVGRGGASGEGPLGLPVTIVKRLARELAEALQYLHEKCGVAHRNIKLENIALDDENSVRLGGLGMCAVLPTSRATPAVRDGDAMNGTGADDSELHLCCGSKHYVAPEIVQGVGYDGASVDVWAAGVVLFALLTGSFPFDSETSEEEIFHRIKNADKFLEENPLFQSMDDPQAKDLLRNMLRGNAKARFSLSEVLEHPYLKNVK</sequence>
<accession>S9VST1</accession>
<dbReference type="Proteomes" id="UP000015354">
    <property type="component" value="Unassembled WGS sequence"/>
</dbReference>
<evidence type="ECO:0000256" key="2">
    <source>
        <dbReference type="ARBA" id="ARBA00022527"/>
    </source>
</evidence>
<comment type="catalytic activity">
    <reaction evidence="7">
        <text>L-threonyl-[protein] + ATP = O-phospho-L-threonyl-[protein] + ADP + H(+)</text>
        <dbReference type="Rhea" id="RHEA:46608"/>
        <dbReference type="Rhea" id="RHEA-COMP:11060"/>
        <dbReference type="Rhea" id="RHEA-COMP:11605"/>
        <dbReference type="ChEBI" id="CHEBI:15378"/>
        <dbReference type="ChEBI" id="CHEBI:30013"/>
        <dbReference type="ChEBI" id="CHEBI:30616"/>
        <dbReference type="ChEBI" id="CHEBI:61977"/>
        <dbReference type="ChEBI" id="CHEBI:456216"/>
        <dbReference type="EC" id="2.7.11.1"/>
    </reaction>
</comment>
<name>S9VST1_9TRYP</name>
<dbReference type="PROSITE" id="PS50011">
    <property type="entry name" value="PROTEIN_KINASE_DOM"/>
    <property type="match status" value="1"/>
</dbReference>
<dbReference type="EMBL" id="ATMH01006238">
    <property type="protein sequence ID" value="EPY26265.1"/>
    <property type="molecule type" value="Genomic_DNA"/>
</dbReference>
<dbReference type="InterPro" id="IPR011009">
    <property type="entry name" value="Kinase-like_dom_sf"/>
</dbReference>
<dbReference type="InterPro" id="IPR000719">
    <property type="entry name" value="Prot_kinase_dom"/>
</dbReference>
<proteinExistence type="predicted"/>
<evidence type="ECO:0000256" key="5">
    <source>
        <dbReference type="ARBA" id="ARBA00022777"/>
    </source>
</evidence>
<evidence type="ECO:0000256" key="3">
    <source>
        <dbReference type="ARBA" id="ARBA00022679"/>
    </source>
</evidence>
<dbReference type="GO" id="GO:0007165">
    <property type="term" value="P:signal transduction"/>
    <property type="evidence" value="ECO:0007669"/>
    <property type="project" value="TreeGrafter"/>
</dbReference>
<keyword evidence="12" id="KW-1185">Reference proteome</keyword>
<evidence type="ECO:0000256" key="6">
    <source>
        <dbReference type="ARBA" id="ARBA00022840"/>
    </source>
</evidence>
<evidence type="ECO:0000259" key="9">
    <source>
        <dbReference type="PROSITE" id="PS50011"/>
    </source>
</evidence>
<evidence type="ECO:0000313" key="11">
    <source>
        <dbReference type="EMBL" id="EPY34567.1"/>
    </source>
</evidence>
<keyword evidence="6" id="KW-0067">ATP-binding</keyword>
<keyword evidence="2" id="KW-0723">Serine/threonine-protein kinase</keyword>
<keyword evidence="4" id="KW-0547">Nucleotide-binding</keyword>
<comment type="caution">
    <text evidence="10">The sequence shown here is derived from an EMBL/GenBank/DDBJ whole genome shotgun (WGS) entry which is preliminary data.</text>
</comment>